<feature type="compositionally biased region" description="Low complexity" evidence="1">
    <location>
        <begin position="128"/>
        <end position="163"/>
    </location>
</feature>
<accession>A0ABR3FCL5</accession>
<feature type="transmembrane region" description="Helical" evidence="2">
    <location>
        <begin position="565"/>
        <end position="585"/>
    </location>
</feature>
<name>A0ABR3FCL5_9AGAR</name>
<keyword evidence="2" id="KW-1133">Transmembrane helix</keyword>
<evidence type="ECO:0000256" key="2">
    <source>
        <dbReference type="SAM" id="Phobius"/>
    </source>
</evidence>
<dbReference type="EMBL" id="JBAHYK010000559">
    <property type="protein sequence ID" value="KAL0572977.1"/>
    <property type="molecule type" value="Genomic_DNA"/>
</dbReference>
<feature type="compositionally biased region" description="Polar residues" evidence="1">
    <location>
        <begin position="310"/>
        <end position="323"/>
    </location>
</feature>
<sequence>MNSPNRRPRPWSPDPNDPLPSLNVSRHHVPNEASGYDFDFEYSRYPSAGPSSAHSHSNHNHINTYEQHAIPPRRDRQERREPSDVSVEALDLADYARTLQRNHTPHSHRERERGYVPDNMLDSLHPPSLTYSSGGSDVSSSRNSRQNRRPFSLPPSSSYSLPQSRHHQHPNHEPDFLAPGDEEQEIDISRFPAWSRGWYNGRSNPSSPPDIYSPLPHSQFDSVRMGKGTGRTRHKSNQNPYDWDPYSTNNRSLGSQNYWNDPPPPSSFSHTNESTRELLPWNRHNHNDSLDIDPALKEERIRMLEREFGPNSTSGSAPKQDPNSPYLLDDSGKPLIGTVDPRSGAIVTQGPRKRLAVRVLEVVFAGVAAVPSIYAAVSIKTGTGTGGSGTDAKDEKPPPQGTVQAYVLYVMSVVWLVGLLVLFVFYPCCCRRRKVKGAKDGMGMGMGPGGMMVLPVFAGVGGGKNGKKKKGKKGKHKGPGGEGGDVQVNLIVDPAMFGGRRHEDEDDPSEDEYPYEEFGTGGSSASMPGGYAGQRKKRKPRRRNLFVGLQMEEEWKRARGYMKKVTAVDVLGVVVWGAVFVLILLGKRCPIGGFNGWCNAYNTSSAAACLLCIAFGVSVFFDIKDLHASKESPRTRT</sequence>
<keyword evidence="4" id="KW-1185">Reference proteome</keyword>
<evidence type="ECO:0000256" key="1">
    <source>
        <dbReference type="SAM" id="MobiDB-lite"/>
    </source>
</evidence>
<feature type="compositionally biased region" description="Basic residues" evidence="1">
    <location>
        <begin position="534"/>
        <end position="543"/>
    </location>
</feature>
<feature type="region of interest" description="Disordered" evidence="1">
    <location>
        <begin position="499"/>
        <end position="543"/>
    </location>
</feature>
<dbReference type="Proteomes" id="UP001465976">
    <property type="component" value="Unassembled WGS sequence"/>
</dbReference>
<gene>
    <name evidence="3" type="ORF">V5O48_008991</name>
</gene>
<feature type="region of interest" description="Disordered" evidence="1">
    <location>
        <begin position="205"/>
        <end position="274"/>
    </location>
</feature>
<organism evidence="3 4">
    <name type="scientific">Marasmius crinis-equi</name>
    <dbReference type="NCBI Taxonomy" id="585013"/>
    <lineage>
        <taxon>Eukaryota</taxon>
        <taxon>Fungi</taxon>
        <taxon>Dikarya</taxon>
        <taxon>Basidiomycota</taxon>
        <taxon>Agaricomycotina</taxon>
        <taxon>Agaricomycetes</taxon>
        <taxon>Agaricomycetidae</taxon>
        <taxon>Agaricales</taxon>
        <taxon>Marasmiineae</taxon>
        <taxon>Marasmiaceae</taxon>
        <taxon>Marasmius</taxon>
    </lineage>
</organism>
<keyword evidence="2" id="KW-0472">Membrane</keyword>
<evidence type="ECO:0000313" key="4">
    <source>
        <dbReference type="Proteomes" id="UP001465976"/>
    </source>
</evidence>
<feature type="compositionally biased region" description="Acidic residues" evidence="1">
    <location>
        <begin position="504"/>
        <end position="515"/>
    </location>
</feature>
<keyword evidence="2" id="KW-0812">Transmembrane</keyword>
<feature type="region of interest" description="Disordered" evidence="1">
    <location>
        <begin position="307"/>
        <end position="333"/>
    </location>
</feature>
<feature type="compositionally biased region" description="Low complexity" evidence="1">
    <location>
        <begin position="46"/>
        <end position="55"/>
    </location>
</feature>
<protein>
    <submittedName>
        <fullName evidence="3">Uncharacterized protein</fullName>
    </submittedName>
</protein>
<feature type="compositionally biased region" description="Basic and acidic residues" evidence="1">
    <location>
        <begin position="72"/>
        <end position="83"/>
    </location>
</feature>
<feature type="transmembrane region" description="Helical" evidence="2">
    <location>
        <begin position="406"/>
        <end position="426"/>
    </location>
</feature>
<feature type="compositionally biased region" description="Basic residues" evidence="1">
    <location>
        <begin position="465"/>
        <end position="478"/>
    </location>
</feature>
<feature type="region of interest" description="Disordered" evidence="1">
    <location>
        <begin position="1"/>
        <end position="179"/>
    </location>
</feature>
<evidence type="ECO:0000313" key="3">
    <source>
        <dbReference type="EMBL" id="KAL0572977.1"/>
    </source>
</evidence>
<comment type="caution">
    <text evidence="3">The sequence shown here is derived from an EMBL/GenBank/DDBJ whole genome shotgun (WGS) entry which is preliminary data.</text>
</comment>
<feature type="region of interest" description="Disordered" evidence="1">
    <location>
        <begin position="463"/>
        <end position="484"/>
    </location>
</feature>
<reference evidence="3 4" key="1">
    <citation type="submission" date="2024-02" db="EMBL/GenBank/DDBJ databases">
        <title>A draft genome for the cacao thread blight pathogen Marasmius crinis-equi.</title>
        <authorList>
            <person name="Cohen S.P."/>
            <person name="Baruah I.K."/>
            <person name="Amoako-Attah I."/>
            <person name="Bukari Y."/>
            <person name="Meinhardt L.W."/>
            <person name="Bailey B.A."/>
        </authorList>
    </citation>
    <scope>NUCLEOTIDE SEQUENCE [LARGE SCALE GENOMIC DNA]</scope>
    <source>
        <strain evidence="3 4">GH-76</strain>
    </source>
</reference>
<feature type="compositionally biased region" description="Polar residues" evidence="1">
    <location>
        <begin position="246"/>
        <end position="259"/>
    </location>
</feature>
<feature type="transmembrane region" description="Helical" evidence="2">
    <location>
        <begin position="605"/>
        <end position="623"/>
    </location>
</feature>
<feature type="transmembrane region" description="Helical" evidence="2">
    <location>
        <begin position="355"/>
        <end position="377"/>
    </location>
</feature>
<proteinExistence type="predicted"/>